<feature type="compositionally biased region" description="Basic and acidic residues" evidence="1">
    <location>
        <begin position="829"/>
        <end position="843"/>
    </location>
</feature>
<feature type="region of interest" description="Disordered" evidence="1">
    <location>
        <begin position="860"/>
        <end position="934"/>
    </location>
</feature>
<feature type="compositionally biased region" description="Basic and acidic residues" evidence="1">
    <location>
        <begin position="3882"/>
        <end position="3918"/>
    </location>
</feature>
<feature type="compositionally biased region" description="Basic and acidic residues" evidence="1">
    <location>
        <begin position="3851"/>
        <end position="3874"/>
    </location>
</feature>
<feature type="transmembrane region" description="Helical" evidence="2">
    <location>
        <begin position="1585"/>
        <end position="1602"/>
    </location>
</feature>
<evidence type="ECO:0000313" key="3">
    <source>
        <dbReference type="EMBL" id="SBT80613.1"/>
    </source>
</evidence>
<feature type="compositionally biased region" description="Basic and acidic residues" evidence="1">
    <location>
        <begin position="860"/>
        <end position="876"/>
    </location>
</feature>
<feature type="region of interest" description="Disordered" evidence="1">
    <location>
        <begin position="353"/>
        <end position="387"/>
    </location>
</feature>
<dbReference type="EMBL" id="LT594502">
    <property type="protein sequence ID" value="SBT80613.1"/>
    <property type="molecule type" value="Genomic_DNA"/>
</dbReference>
<evidence type="ECO:0000256" key="2">
    <source>
        <dbReference type="SAM" id="Phobius"/>
    </source>
</evidence>
<evidence type="ECO:0000256" key="1">
    <source>
        <dbReference type="SAM" id="MobiDB-lite"/>
    </source>
</evidence>
<organism evidence="3 4">
    <name type="scientific">Plasmodium malariae</name>
    <dbReference type="NCBI Taxonomy" id="5858"/>
    <lineage>
        <taxon>Eukaryota</taxon>
        <taxon>Sar</taxon>
        <taxon>Alveolata</taxon>
        <taxon>Apicomplexa</taxon>
        <taxon>Aconoidasida</taxon>
        <taxon>Haemosporida</taxon>
        <taxon>Plasmodiidae</taxon>
        <taxon>Plasmodium</taxon>
        <taxon>Plasmodium (Plasmodium)</taxon>
    </lineage>
</organism>
<reference evidence="3 4" key="1">
    <citation type="submission" date="2016-06" db="EMBL/GenBank/DDBJ databases">
        <authorList>
            <consortium name="Pathogen Informatics"/>
        </authorList>
    </citation>
    <scope>NUCLEOTIDE SEQUENCE [LARGE SCALE GENOMIC DNA]</scope>
    <source>
        <strain evidence="3">PmlGA01</strain>
    </source>
</reference>
<feature type="region of interest" description="Disordered" evidence="1">
    <location>
        <begin position="775"/>
        <end position="843"/>
    </location>
</feature>
<feature type="compositionally biased region" description="Basic and acidic residues" evidence="1">
    <location>
        <begin position="776"/>
        <end position="818"/>
    </location>
</feature>
<evidence type="ECO:0000313" key="4">
    <source>
        <dbReference type="Proteomes" id="UP000219799"/>
    </source>
</evidence>
<feature type="compositionally biased region" description="Acidic residues" evidence="1">
    <location>
        <begin position="877"/>
        <end position="888"/>
    </location>
</feature>
<feature type="compositionally biased region" description="Basic and acidic residues" evidence="1">
    <location>
        <begin position="889"/>
        <end position="934"/>
    </location>
</feature>
<feature type="region of interest" description="Disordered" evidence="1">
    <location>
        <begin position="3480"/>
        <end position="3500"/>
    </location>
</feature>
<keyword evidence="2" id="KW-0472">Membrane</keyword>
<feature type="compositionally biased region" description="Polar residues" evidence="1">
    <location>
        <begin position="3955"/>
        <end position="3965"/>
    </location>
</feature>
<feature type="compositionally biased region" description="Basic and acidic residues" evidence="1">
    <location>
        <begin position="3926"/>
        <end position="3941"/>
    </location>
</feature>
<proteinExistence type="predicted"/>
<protein>
    <submittedName>
        <fullName evidence="3">Uncharacterized protein</fullName>
    </submittedName>
</protein>
<sequence length="4458" mass="526616">MIPKESTVRKNGKKKYSKKRLISKHSNNRKKNFFIRLNNKELENILIQERSSGRKNNTEKKKNINSLQENERMNKYIVHLQKLYRECKYEECLRFGLENIEKLKKKNYISKIEFLKIIGNVYFYLENYKYSSLTYILLSKYINKVSDKYKIEICYNAGVVFIKYFLESNDISFYLNAKTSFNCSLLFNERKSEHFNKTIYESTIKILRKHFTIDIRENTKKEKKKKKKREDNYVFSDNSSYENCLLKKDIDISSYSDENEEKKSSSSTDSGSSIHSRISIKTEDCEIIKERGRRNDYHERNLSCCSSYINNSPLNDTSINKKELVSRENYLFPQKGINSNVKNITSVNSVSSNNRVNSVSSNNRVNSVSSNNRVNSVSSNKRVNNNSSDNSINNIKCINSRCSSYYVKNSNSCMKEKNYKNNTPNEKNVVIETPEVPIASSNQNRNLKNIFFNNALSSVSKNSQNNTVKSGTNSVLRNSPCIILRSSSHNILKCNSRSSLANSPRNFSTKSTNCLLNNIPSILLNKSPSNIFNKSSSNFLNNSPNILLSSYNNSILSNVADKLLDDTDELFLLKNYSSFLKIIKNNDNIQHIYYLYENMYAIDKFTHINSSNFFNISHFIIDILLLKQIKEKDYLKKKINKLKYSDQNCYRKYSEFNSDALLKNIINNVFLCNTEMSIDEYNNFPFSYLKNERKRKRTVLNEQNIHNKNIKLSKTVTVNNSDTNSYTNNRGEELNGQINKSLLCNNNFDFTRKKNLKSNFCTKYTMKNEGIINSQTKEEETLKDGEETKDENELKREMKKTKYIEHREKGKEEDEDKQKHHLQSNEYALYEKEEQKGLDEKKDNRKEYVDELYKKNECKLDKEREQAQHKQQKRDEENYENADDERDGNEEKKDKEKRQEQGEHKEGTQRKEIVERVDEYEGQEGMKKREKRNNQMRREEYLKKSKINNHSSFSNVEKIKKVFTKLYENVNIAFSSFLKCYNKCYFILNLKLYESSLFKKKILKKIKRIIFYCNSLYSILKIKKLPMSKNYNFVFDEINYNLHNKNIFLNPLFFNVLIEDKYVKKIYTLNRNYILRMSEQEMCYDNITDLSSEKDLITILISFERLNKGTCEREKVNKKKKRFIILMYSYQYIKNCICKELKNSSILRLYKRAKELDENFNLSIDYLHSLFDTRLCMLSLDYELQNIIVEFINNCVNFILRYYNRNSICFLLINKLMKIYNMIFSIFYLRLNSFSEFNTNRLYKILSYDKNIFSYDDKATQNLLNFFHFINFRYGCSYNFLNHIFTSFHVFLNSLVKIDLNIEIEKKHIATERARRKYVMSDQRWEKGTNSFNYGEIQKYLERRKRINRNGEKEKLNTINGIVYLKKDKIYKIINEVRRKVTINGKFKIKNRMLEGKFGNKINKYFSYFMGDEIRMEKRLNKDGRTPVCRIGGTNKKITNSYVLRSYFRNTDCNIRNKVKHNENVPKENIYFLMNSNSMRSSGVNTYNSNLSYRRRSHTHYIYNDIYHTKNNNDNKIKHTSNDAVSKENLFIYTIKNSGVIQNYKKLKKMKKKLKRKLNNKYCFFRYIAVVNKSHNNIYTSLCRIYSHILFVLISILYIENYNILHLRKSQDFFMNNDIYNTYYIFLHISSSIILLLSSPLKIYLHFCPSIKMESMNFMKNSKENKRLNVEKSNINMLHSTNKRRNVQLVNENKDNEKMLCVVLGGKGGKTCVEENTCELINGSRKASNDKSNYDSKNRTCHMEYEIYLETLLNFSSINILLLSKKRYNRKNKIKRNKYIFTFCNLIENLLQNSMFYVDLFNNCKNRGDVLEMNDIFSKLNKLCKDNNTVDDFIIMKRVLIYHTLFKYIIHDKYVSYFQIGKNELYNVNKCTLNLFYFSLNILLTTFNTDISIHLERSLYNINSFHHTNLYYDAILNSVKKTIQYIKDGSKSSFNCMYACVLYYLDKCKNGEKSRINEKGEKAGKVEINGIIQNSEQNDINNTTPRYDLKVCSSPLSYDHVNGCAISNFGCKGEDEKNSITDVINFSKSEREREDHVYDVENYEEKRCNDSSNYELMEEKCKCANWIKEKNIFRKKKKVINNIIYDMIIPYIDLNNIKVYNRIYRNNHSINSLINICFSFLFNNFLFLKSVYPFDIVSKDKNENEANEKRIITNEFTLDIVNMKMSEIKAVELFLSLYIHKYMQSICLDIKKLVDYNTYMNQFFWTLNKSHMNITHNDYIYLNYSFYNVYYKFNDYNVLQFLVNFKRSKSEGKEFMMSFVKIFDKLISLDEEISADYLDPLTYNIYLDYMKDLFLNDDYYYVCFYEYIKTVYLEENQESFKIDDFGCYLNELNELNPFKIKEDMKKKFRETVDKNYLLLIVKRKVFSRDMSYNNYDEIGRIGKDKNDRGNNSSRENLRVHNILKNYDANLEHTPNTTDNMRNRCIDSNELRCNKEKEKENNIAKCSVKKIPGKERVKVRLNNNPYNFKNIYKNYKSNLFELMNKKNINYFEIIKVLNSKHYNHFSNLFFSSFVHIMGEVKYDYNKQYNFNILKIMDKLNIALKASFYNNKNVILYYYIFQQYFHLYKFLEDKYFSEFVLSEYLLLNISTKFVDNALYNSNLYKIYSFLKFLYLRNVLKHTDILLNFLIYVYYKYFRYHYGKKDQKFHHFMELFLSIHEESYNNSLLTAEYKMKEGNSENNYTKEDFFTKNVFINNHSRTSLTNQENCDYLTVGNDDKMTDSNFNDTITKKSVDIGTNENINDCKNKKKRSKDVRKECQEINSYYLVLSNSQNRYIHILFFKILTNFVKLKINILNAKNLLNNLNFYISSYVKYSLFYTFEEKNKGFKNALKHKYSFYDIKTIKKNFKLCIYIKNLCLKHDLFNSDILFFLNIESSMKKKKLKYRKKFSSSSKECDEEQVRCSSVEKICDKNSGDAQHISNYKNIEFLKNTKRSSSNEKEIAFVGTHDSAGYKVIESTNRNRLSMEHEQNSNPHEMETIQSKGNEYLTQGQDIKNVGECRGKNGIGKSIDNVEDISGNTVKTKVEENLGNIENGINATIGEHLHIYYDKENDDKNNNKMITCISEKHKVSNNSADIKKGLNNKEDYNINEIKVKKKEFSDGNINTSLDLSTKENMLINKFFEKRNEKKISKKYYMNILKFYLKNKVHGYSINSLECVKLEDKSIYLIFLFLGKIFYFLFNYLLSHSDEEDVVIGREYDVIKGKEDDVEMGREDAVKISSDKRDISDPLENSYTYDELLLYFMLISLCYYADSLIFLSFNFLDVQQISSKNDENLSLNKKEECSMNNVEYELEESQILGKQKKMKTCQVEKDDDNKMKKITFEEKFEITKNILKKNNDDDFKKKNVILKPCFVNTSNYYMFRNKATDIINNDKESTKMIIPMYKLLVTRLKICLYYPRYFFLASLFSYKYDTKLSNNLLNYIKDKNILSEHVKYYISEVNEGIKNLSKRIERDDNGYTVESFGVMEELNTLDNRGILNNHFVDDTNNSGTNNNDNNDNDGGGGENIVVHCSNIKQDKGSRILDENANTNETISESVFFSNSTIRNELSTNKKKKINSKMYIINYYTDYHENSNLNTLRSQVFNDSSYNMEYEGKSNHIKLEQKQKNVHDNLEECSIKNGDSSSIEKVIHTSSKNDEVKNIMNVAVKGAVGGPMSSPLNKSVKEVVKDQVNGVYDMEIDKNKINEFMYDIMKLKVVIKNIEIKYEDVLNDIIEGLNFISENKNCGNYNSQAAYHICIYYFMRKNYERCIYYMKFFVVKGTFKIWQNDSFNQDYYNLYCKRVQRNEFCVIKYFTIVLEVSKNVLKNALTKINDEICSESKKMFENFCISKLDTEVMNILIEERCLDVINKEKKEENMKNENVKTSNDENKNDGTKDSCADGGNTNEGKDTGVHEKIINTEKDSGTGDNKNTERKDSNNDEYKTSYSKNNFIDEGKTDGNKERSTEECEEENVDQRENNVGESKSNGTKDISNDESKFNRCQESCISETMMNQNKESMNDSVEKFNNNEIVVDKNINTTTATVTATSEAEVAAAAAATATDNVCSEKENKFTRNDNKWIYLGFDNLDHLNDIYHILKMLFEIYVYIGKTIKRFNDYKLLEEATVMYGYNISVINILFKIITEHICFIFEVLCYFTPHVLVYPIILLFSSSTSAFTSTEGCITANSDSKYMYLKQASLREELIYNSSSASMDLRIFKLFREFLANKSATMPFHLSTRMHSVFLLICKKLLYYQKNEKDIIKNMSTYYDKRNKKKKEGIMKFVENALNNKNKTSLSYFLNVFNNGKLLNCTNYLNCENIKFLTSKLVYSANCTDINRNNSQIIPLDNANKEKSNNMTDKENIVSANNNNLLNDLNSETITSMLNNNDPVDEEKKNKECVLYYIKLNNDKNIYLYDDYNIFNNIKTKNEALNCVNSMLSDKNSSLKKTYSANMKKKKNIDLSLPDVKNSIRERDLRRLNREKSKVL</sequence>
<gene>
    <name evidence="3" type="primary">PmlGA01_140010700</name>
    <name evidence="3" type="ORF">PMLGA01_140010700</name>
</gene>
<accession>A0A1C3L2B2</accession>
<feature type="compositionally biased region" description="Basic residues" evidence="1">
    <location>
        <begin position="10"/>
        <end position="22"/>
    </location>
</feature>
<keyword evidence="2" id="KW-0812">Transmembrane</keyword>
<feature type="compositionally biased region" description="Low complexity" evidence="1">
    <location>
        <begin position="3482"/>
        <end position="3493"/>
    </location>
</feature>
<dbReference type="Proteomes" id="UP000219799">
    <property type="component" value="Chromosome 14"/>
</dbReference>
<name>A0A1C3L2B2_PLAMA</name>
<feature type="region of interest" description="Disordered" evidence="1">
    <location>
        <begin position="1"/>
        <end position="22"/>
    </location>
</feature>
<dbReference type="VEuPathDB" id="PlasmoDB:PmUG01_14025100"/>
<keyword evidence="2" id="KW-1133">Transmembrane helix</keyword>
<feature type="transmembrane region" description="Helical" evidence="2">
    <location>
        <begin position="1623"/>
        <end position="1645"/>
    </location>
</feature>
<feature type="region of interest" description="Disordered" evidence="1">
    <location>
        <begin position="3851"/>
        <end position="3970"/>
    </location>
</feature>